<gene>
    <name evidence="4" type="ORF">SMN809_LOCUS38369</name>
</gene>
<name>A0A8S2YWK1_9BILA</name>
<dbReference type="GO" id="GO:0005930">
    <property type="term" value="C:axoneme"/>
    <property type="evidence" value="ECO:0007669"/>
    <property type="project" value="TreeGrafter"/>
</dbReference>
<sequence length="67" mass="8048">ALKRFNALLASNGLLRSEIDNLRNERERYENLSRKSENELRDLRAQLVECIERSVTSYEQRYDYIII</sequence>
<dbReference type="InterPro" id="IPR049258">
    <property type="entry name" value="ODAD1_CC"/>
</dbReference>
<accession>A0A8S2YWK1</accession>
<evidence type="ECO:0000256" key="1">
    <source>
        <dbReference type="ARBA" id="ARBA00023054"/>
    </source>
</evidence>
<comment type="caution">
    <text evidence="4">The sequence shown here is derived from an EMBL/GenBank/DDBJ whole genome shotgun (WGS) entry which is preliminary data.</text>
</comment>
<proteinExistence type="predicted"/>
<reference evidence="4" key="1">
    <citation type="submission" date="2021-02" db="EMBL/GenBank/DDBJ databases">
        <authorList>
            <person name="Nowell W R."/>
        </authorList>
    </citation>
    <scope>NUCLEOTIDE SEQUENCE</scope>
</reference>
<feature type="domain" description="ODAD1 central coiled coil region" evidence="3">
    <location>
        <begin position="1"/>
        <end position="63"/>
    </location>
</feature>
<dbReference type="InterPro" id="IPR051876">
    <property type="entry name" value="ODA-DC/CCD"/>
</dbReference>
<dbReference type="GO" id="GO:0036158">
    <property type="term" value="P:outer dynein arm assembly"/>
    <property type="evidence" value="ECO:0007669"/>
    <property type="project" value="TreeGrafter"/>
</dbReference>
<dbReference type="Proteomes" id="UP000676336">
    <property type="component" value="Unassembled WGS sequence"/>
</dbReference>
<keyword evidence="1 2" id="KW-0175">Coiled coil</keyword>
<dbReference type="GO" id="GO:0003341">
    <property type="term" value="P:cilium movement"/>
    <property type="evidence" value="ECO:0007669"/>
    <property type="project" value="TreeGrafter"/>
</dbReference>
<feature type="non-terminal residue" evidence="4">
    <location>
        <position position="1"/>
    </location>
</feature>
<organism evidence="4 5">
    <name type="scientific">Rotaria magnacalcarata</name>
    <dbReference type="NCBI Taxonomy" id="392030"/>
    <lineage>
        <taxon>Eukaryota</taxon>
        <taxon>Metazoa</taxon>
        <taxon>Spiralia</taxon>
        <taxon>Gnathifera</taxon>
        <taxon>Rotifera</taxon>
        <taxon>Eurotatoria</taxon>
        <taxon>Bdelloidea</taxon>
        <taxon>Philodinida</taxon>
        <taxon>Philodinidae</taxon>
        <taxon>Rotaria</taxon>
    </lineage>
</organism>
<protein>
    <recommendedName>
        <fullName evidence="3">ODAD1 central coiled coil region domain-containing protein</fullName>
    </recommendedName>
</protein>
<evidence type="ECO:0000313" key="4">
    <source>
        <dbReference type="EMBL" id="CAF4583438.1"/>
    </source>
</evidence>
<dbReference type="PANTHER" id="PTHR21694:SF35">
    <property type="entry name" value="OUTER DYNEIN ARM-DOCKING COMPLEX SUBUNIT 1"/>
    <property type="match status" value="1"/>
</dbReference>
<evidence type="ECO:0000313" key="5">
    <source>
        <dbReference type="Proteomes" id="UP000676336"/>
    </source>
</evidence>
<dbReference type="EMBL" id="CAJOBI010100094">
    <property type="protein sequence ID" value="CAF4583438.1"/>
    <property type="molecule type" value="Genomic_DNA"/>
</dbReference>
<dbReference type="Pfam" id="PF21773">
    <property type="entry name" value="ODAD1_CC"/>
    <property type="match status" value="1"/>
</dbReference>
<dbReference type="AlphaFoldDB" id="A0A8S2YWK1"/>
<feature type="coiled-coil region" evidence="2">
    <location>
        <begin position="12"/>
        <end position="53"/>
    </location>
</feature>
<evidence type="ECO:0000259" key="3">
    <source>
        <dbReference type="Pfam" id="PF21773"/>
    </source>
</evidence>
<evidence type="ECO:0000256" key="2">
    <source>
        <dbReference type="SAM" id="Coils"/>
    </source>
</evidence>
<dbReference type="PANTHER" id="PTHR21694">
    <property type="entry name" value="COILED-COIL DOMAIN-CONTAINING PROTEIN 63"/>
    <property type="match status" value="1"/>
</dbReference>